<dbReference type="PRINTS" id="PR00039">
    <property type="entry name" value="HTHLYSR"/>
</dbReference>
<dbReference type="Proteomes" id="UP001500610">
    <property type="component" value="Unassembled WGS sequence"/>
</dbReference>
<evidence type="ECO:0000256" key="3">
    <source>
        <dbReference type="ARBA" id="ARBA00023125"/>
    </source>
</evidence>
<keyword evidence="2" id="KW-0805">Transcription regulation</keyword>
<dbReference type="Gene3D" id="1.10.10.10">
    <property type="entry name" value="Winged helix-like DNA-binding domain superfamily/Winged helix DNA-binding domain"/>
    <property type="match status" value="1"/>
</dbReference>
<dbReference type="PANTHER" id="PTHR30346">
    <property type="entry name" value="TRANSCRIPTIONAL DUAL REGULATOR HCAR-RELATED"/>
    <property type="match status" value="1"/>
</dbReference>
<dbReference type="InterPro" id="IPR036388">
    <property type="entry name" value="WH-like_DNA-bd_sf"/>
</dbReference>
<name>A0ABP9HR89_9ACTN</name>
<dbReference type="InterPro" id="IPR000847">
    <property type="entry name" value="LysR_HTH_N"/>
</dbReference>
<keyword evidence="4" id="KW-0804">Transcription</keyword>
<feature type="region of interest" description="Disordered" evidence="5">
    <location>
        <begin position="264"/>
        <end position="311"/>
    </location>
</feature>
<dbReference type="PROSITE" id="PS50931">
    <property type="entry name" value="HTH_LYSR"/>
    <property type="match status" value="1"/>
</dbReference>
<evidence type="ECO:0000256" key="4">
    <source>
        <dbReference type="ARBA" id="ARBA00023163"/>
    </source>
</evidence>
<dbReference type="InterPro" id="IPR036390">
    <property type="entry name" value="WH_DNA-bd_sf"/>
</dbReference>
<dbReference type="PANTHER" id="PTHR30346:SF0">
    <property type="entry name" value="HCA OPERON TRANSCRIPTIONAL ACTIVATOR HCAR"/>
    <property type="match status" value="1"/>
</dbReference>
<dbReference type="SUPFAM" id="SSF46785">
    <property type="entry name" value="Winged helix' DNA-binding domain"/>
    <property type="match status" value="1"/>
</dbReference>
<evidence type="ECO:0000259" key="6">
    <source>
        <dbReference type="PROSITE" id="PS50931"/>
    </source>
</evidence>
<accession>A0ABP9HR89</accession>
<organism evidence="7 8">
    <name type="scientific">Streptomyces hyderabadensis</name>
    <dbReference type="NCBI Taxonomy" id="598549"/>
    <lineage>
        <taxon>Bacteria</taxon>
        <taxon>Bacillati</taxon>
        <taxon>Actinomycetota</taxon>
        <taxon>Actinomycetes</taxon>
        <taxon>Kitasatosporales</taxon>
        <taxon>Streptomycetaceae</taxon>
        <taxon>Streptomyces</taxon>
    </lineage>
</organism>
<protein>
    <recommendedName>
        <fullName evidence="6">HTH lysR-type domain-containing protein</fullName>
    </recommendedName>
</protein>
<comment type="caution">
    <text evidence="7">The sequence shown here is derived from an EMBL/GenBank/DDBJ whole genome shotgun (WGS) entry which is preliminary data.</text>
</comment>
<gene>
    <name evidence="7" type="ORF">GCM10023257_11390</name>
</gene>
<dbReference type="Pfam" id="PF00126">
    <property type="entry name" value="HTH_1"/>
    <property type="match status" value="1"/>
</dbReference>
<reference evidence="8" key="1">
    <citation type="journal article" date="2019" name="Int. J. Syst. Evol. Microbiol.">
        <title>The Global Catalogue of Microorganisms (GCM) 10K type strain sequencing project: providing services to taxonomists for standard genome sequencing and annotation.</title>
        <authorList>
            <consortium name="The Broad Institute Genomics Platform"/>
            <consortium name="The Broad Institute Genome Sequencing Center for Infectious Disease"/>
            <person name="Wu L."/>
            <person name="Ma J."/>
        </authorList>
    </citation>
    <scope>NUCLEOTIDE SEQUENCE [LARGE SCALE GENOMIC DNA]</scope>
    <source>
        <strain evidence="8">JCM 17657</strain>
    </source>
</reference>
<feature type="domain" description="HTH lysR-type" evidence="6">
    <location>
        <begin position="36"/>
        <end position="93"/>
    </location>
</feature>
<dbReference type="InterPro" id="IPR025161">
    <property type="entry name" value="IS402-like_dom"/>
</dbReference>
<dbReference type="EMBL" id="BAABIV010000003">
    <property type="protein sequence ID" value="GAA4976144.1"/>
    <property type="molecule type" value="Genomic_DNA"/>
</dbReference>
<dbReference type="Pfam" id="PF13340">
    <property type="entry name" value="DUF4096"/>
    <property type="match status" value="1"/>
</dbReference>
<keyword evidence="8" id="KW-1185">Reference proteome</keyword>
<evidence type="ECO:0000256" key="1">
    <source>
        <dbReference type="ARBA" id="ARBA00009437"/>
    </source>
</evidence>
<feature type="compositionally biased region" description="Low complexity" evidence="5">
    <location>
        <begin position="293"/>
        <end position="303"/>
    </location>
</feature>
<proteinExistence type="inferred from homology"/>
<sequence>MTPGNRDFPFPSKICRFSFNASQEWITPYPCGMAELETRELEYFVAVAEELHFGRAAASLAIAQPALSKAVRRLESRVGVKLLERSSRHVALTSVGQALLHHGRHALNAVGAAQAGTYHRDLAALAGPAHAPRPRLPARLPYWLWQKLLVMRLSASLLVCLGLGNRQSRPWIVSDELWSLVEPLLPKPGPEKAAGRPRVPDRQALCGILFVLHTGIQWEYLPQELGFGPRMTCWRRLAAWNEAGVRDQLHQLLLNELRSKNQLDRTGGDRLLPRTGRPTGPKAGPARSTAHVRAANTTSSSTDRASRSRYR</sequence>
<evidence type="ECO:0000256" key="5">
    <source>
        <dbReference type="SAM" id="MobiDB-lite"/>
    </source>
</evidence>
<evidence type="ECO:0000313" key="7">
    <source>
        <dbReference type="EMBL" id="GAA4976144.1"/>
    </source>
</evidence>
<keyword evidence="3" id="KW-0238">DNA-binding</keyword>
<evidence type="ECO:0000256" key="2">
    <source>
        <dbReference type="ARBA" id="ARBA00023015"/>
    </source>
</evidence>
<evidence type="ECO:0000313" key="8">
    <source>
        <dbReference type="Proteomes" id="UP001500610"/>
    </source>
</evidence>
<comment type="similarity">
    <text evidence="1">Belongs to the LysR transcriptional regulatory family.</text>
</comment>